<dbReference type="EMBL" id="LGTC01000001">
    <property type="protein sequence ID" value="KNY28840.1"/>
    <property type="molecule type" value="Genomic_DNA"/>
</dbReference>
<evidence type="ECO:0000256" key="1">
    <source>
        <dbReference type="SAM" id="Phobius"/>
    </source>
</evidence>
<reference evidence="3" key="1">
    <citation type="submission" date="2015-07" db="EMBL/GenBank/DDBJ databases">
        <title>Near-Complete Genome Sequence of the Cellulolytic Bacterium Bacteroides (Pseudobacteroides) cellulosolvens ATCC 35603.</title>
        <authorList>
            <person name="Dassa B."/>
            <person name="Utturkar S.M."/>
            <person name="Klingeman D.M."/>
            <person name="Hurt R.A."/>
            <person name="Keller M."/>
            <person name="Xu J."/>
            <person name="Reddy Y.H.K."/>
            <person name="Borovok I."/>
            <person name="Grinberg I.R."/>
            <person name="Lamed R."/>
            <person name="Zhivin O."/>
            <person name="Bayer E.A."/>
            <person name="Brown S.D."/>
        </authorList>
    </citation>
    <scope>NUCLEOTIDE SEQUENCE [LARGE SCALE GENOMIC DNA]</scope>
    <source>
        <strain evidence="3">DSM 2933</strain>
    </source>
</reference>
<dbReference type="AlphaFoldDB" id="A0A0L6JT24"/>
<sequence length="66" mass="7556">MIYLIIVILIISIFDIKDMKKNNQKKDMIVYISFMLLIGVFGILYLSNPDQDSLSEIFLSLVGQEG</sequence>
<dbReference type="STRING" id="398512.Bccel_4114"/>
<gene>
    <name evidence="2" type="ORF">Bccel_4114</name>
</gene>
<keyword evidence="1" id="KW-0472">Membrane</keyword>
<name>A0A0L6JT24_9FIRM</name>
<keyword evidence="1" id="KW-0812">Transmembrane</keyword>
<keyword evidence="3" id="KW-1185">Reference proteome</keyword>
<protein>
    <submittedName>
        <fullName evidence="2">Uncharacterized protein</fullName>
    </submittedName>
</protein>
<proteinExistence type="predicted"/>
<comment type="caution">
    <text evidence="2">The sequence shown here is derived from an EMBL/GenBank/DDBJ whole genome shotgun (WGS) entry which is preliminary data.</text>
</comment>
<feature type="transmembrane region" description="Helical" evidence="1">
    <location>
        <begin position="28"/>
        <end position="46"/>
    </location>
</feature>
<accession>A0A0L6JT24</accession>
<evidence type="ECO:0000313" key="3">
    <source>
        <dbReference type="Proteomes" id="UP000036923"/>
    </source>
</evidence>
<keyword evidence="1" id="KW-1133">Transmembrane helix</keyword>
<organism evidence="2 3">
    <name type="scientific">Pseudobacteroides cellulosolvens ATCC 35603 = DSM 2933</name>
    <dbReference type="NCBI Taxonomy" id="398512"/>
    <lineage>
        <taxon>Bacteria</taxon>
        <taxon>Bacillati</taxon>
        <taxon>Bacillota</taxon>
        <taxon>Clostridia</taxon>
        <taxon>Eubacteriales</taxon>
        <taxon>Oscillospiraceae</taxon>
        <taxon>Pseudobacteroides</taxon>
    </lineage>
</organism>
<evidence type="ECO:0000313" key="2">
    <source>
        <dbReference type="EMBL" id="KNY28840.1"/>
    </source>
</evidence>
<dbReference type="RefSeq" id="WP_036936128.1">
    <property type="nucleotide sequence ID" value="NZ_LGTC01000001.1"/>
</dbReference>
<dbReference type="Proteomes" id="UP000036923">
    <property type="component" value="Unassembled WGS sequence"/>
</dbReference>